<protein>
    <submittedName>
        <fullName evidence="7">Isoleucyl-tRNA synthetase</fullName>
    </submittedName>
</protein>
<evidence type="ECO:0000256" key="4">
    <source>
        <dbReference type="ARBA" id="ARBA00022917"/>
    </source>
</evidence>
<comment type="caution">
    <text evidence="7">The sequence shown here is derived from an EMBL/GenBank/DDBJ whole genome shotgun (WGS) entry which is preliminary data.</text>
</comment>
<evidence type="ECO:0000256" key="2">
    <source>
        <dbReference type="ARBA" id="ARBA00022741"/>
    </source>
</evidence>
<feature type="non-terminal residue" evidence="7">
    <location>
        <position position="160"/>
    </location>
</feature>
<accession>T1AQE3</accession>
<dbReference type="GO" id="GO:0006428">
    <property type="term" value="P:isoleucyl-tRNA aminoacylation"/>
    <property type="evidence" value="ECO:0007669"/>
    <property type="project" value="TreeGrafter"/>
</dbReference>
<dbReference type="PANTHER" id="PTHR42765">
    <property type="entry name" value="SOLEUCYL-TRNA SYNTHETASE"/>
    <property type="match status" value="1"/>
</dbReference>
<name>T1AQE3_9ZZZZ</name>
<keyword evidence="5 7" id="KW-0030">Aminoacyl-tRNA synthetase</keyword>
<evidence type="ECO:0000256" key="5">
    <source>
        <dbReference type="ARBA" id="ARBA00023146"/>
    </source>
</evidence>
<dbReference type="GO" id="GO:0005524">
    <property type="term" value="F:ATP binding"/>
    <property type="evidence" value="ECO:0007669"/>
    <property type="project" value="UniProtKB-KW"/>
</dbReference>
<dbReference type="SUPFAM" id="SSF52374">
    <property type="entry name" value="Nucleotidylyl transferase"/>
    <property type="match status" value="1"/>
</dbReference>
<dbReference type="AlphaFoldDB" id="T1AQE3"/>
<reference evidence="7" key="1">
    <citation type="submission" date="2013-08" db="EMBL/GenBank/DDBJ databases">
        <authorList>
            <person name="Mendez C."/>
            <person name="Richter M."/>
            <person name="Ferrer M."/>
            <person name="Sanchez J."/>
        </authorList>
    </citation>
    <scope>NUCLEOTIDE SEQUENCE</scope>
</reference>
<organism evidence="7">
    <name type="scientific">mine drainage metagenome</name>
    <dbReference type="NCBI Taxonomy" id="410659"/>
    <lineage>
        <taxon>unclassified sequences</taxon>
        <taxon>metagenomes</taxon>
        <taxon>ecological metagenomes</taxon>
    </lineage>
</organism>
<dbReference type="InterPro" id="IPR014729">
    <property type="entry name" value="Rossmann-like_a/b/a_fold"/>
</dbReference>
<feature type="domain" description="Aminoacyl-tRNA synthetase class Ia" evidence="6">
    <location>
        <begin position="9"/>
        <end position="160"/>
    </location>
</feature>
<dbReference type="GO" id="GO:0005829">
    <property type="term" value="C:cytosol"/>
    <property type="evidence" value="ECO:0007669"/>
    <property type="project" value="TreeGrafter"/>
</dbReference>
<dbReference type="InterPro" id="IPR001412">
    <property type="entry name" value="aa-tRNA-synth_I_CS"/>
</dbReference>
<evidence type="ECO:0000259" key="6">
    <source>
        <dbReference type="Pfam" id="PF00133"/>
    </source>
</evidence>
<proteinExistence type="predicted"/>
<evidence type="ECO:0000256" key="3">
    <source>
        <dbReference type="ARBA" id="ARBA00022840"/>
    </source>
</evidence>
<reference evidence="7" key="2">
    <citation type="journal article" date="2014" name="ISME J.">
        <title>Microbial stratification in low pH oxic and suboxic macroscopic growths along an acid mine drainage.</title>
        <authorList>
            <person name="Mendez-Garcia C."/>
            <person name="Mesa V."/>
            <person name="Sprenger R.R."/>
            <person name="Richter M."/>
            <person name="Diez M.S."/>
            <person name="Solano J."/>
            <person name="Bargiela R."/>
            <person name="Golyshina O.V."/>
            <person name="Manteca A."/>
            <person name="Ramos J.L."/>
            <person name="Gallego J.R."/>
            <person name="Llorente I."/>
            <person name="Martins Dos Santos V.A."/>
            <person name="Jensen O.N."/>
            <person name="Pelaez A.I."/>
            <person name="Sanchez J."/>
            <person name="Ferrer M."/>
        </authorList>
    </citation>
    <scope>NUCLEOTIDE SEQUENCE</scope>
</reference>
<keyword evidence="2" id="KW-0547">Nucleotide-binding</keyword>
<sequence>MARREPALVTAWESNGLYAKLRERGRGRPRFVLHDGPPYANGAIHIGHAVNKILKDIIVKARTLEGFDAPYIPGWDCHGLPIELQVEKKHGRAGGKLDAAAFRAACRAFAAEQIDLQRRDFKRLGVLGDWDRPYLTMAPHYEAQQIRSLGRIIGNGHVYK</sequence>
<keyword evidence="4" id="KW-0648">Protein biosynthesis</keyword>
<dbReference type="GO" id="GO:0004822">
    <property type="term" value="F:isoleucine-tRNA ligase activity"/>
    <property type="evidence" value="ECO:0007669"/>
    <property type="project" value="TreeGrafter"/>
</dbReference>
<dbReference type="PANTHER" id="PTHR42765:SF1">
    <property type="entry name" value="ISOLEUCINE--TRNA LIGASE, MITOCHONDRIAL"/>
    <property type="match status" value="1"/>
</dbReference>
<keyword evidence="1" id="KW-0436">Ligase</keyword>
<dbReference type="EMBL" id="AUZY01008946">
    <property type="protein sequence ID" value="EQD44265.1"/>
    <property type="molecule type" value="Genomic_DNA"/>
</dbReference>
<gene>
    <name evidence="7" type="ORF">B1B_13583</name>
</gene>
<dbReference type="Pfam" id="PF00133">
    <property type="entry name" value="tRNA-synt_1"/>
    <property type="match status" value="1"/>
</dbReference>
<dbReference type="InterPro" id="IPR002300">
    <property type="entry name" value="aa-tRNA-synth_Ia"/>
</dbReference>
<keyword evidence="3" id="KW-0067">ATP-binding</keyword>
<dbReference type="PROSITE" id="PS00178">
    <property type="entry name" value="AA_TRNA_LIGASE_I"/>
    <property type="match status" value="1"/>
</dbReference>
<dbReference type="Gene3D" id="3.40.50.620">
    <property type="entry name" value="HUPs"/>
    <property type="match status" value="1"/>
</dbReference>
<evidence type="ECO:0000313" key="7">
    <source>
        <dbReference type="EMBL" id="EQD44265.1"/>
    </source>
</evidence>
<evidence type="ECO:0000256" key="1">
    <source>
        <dbReference type="ARBA" id="ARBA00022598"/>
    </source>
</evidence>
<dbReference type="InterPro" id="IPR050081">
    <property type="entry name" value="Ile-tRNA_ligase"/>
</dbReference>